<feature type="domain" description="Low-salt glycan biosynthesis hexosyltransferase Agl6 C-terminal transmembrane region" evidence="4">
    <location>
        <begin position="291"/>
        <end position="381"/>
    </location>
</feature>
<dbReference type="InterPro" id="IPR029044">
    <property type="entry name" value="Nucleotide-diphossugar_trans"/>
</dbReference>
<evidence type="ECO:0000256" key="2">
    <source>
        <dbReference type="SAM" id="Phobius"/>
    </source>
</evidence>
<dbReference type="PANTHER" id="PTHR48090">
    <property type="entry name" value="UNDECAPRENYL-PHOSPHATE 4-DEOXY-4-FORMAMIDO-L-ARABINOSE TRANSFERASE-RELATED"/>
    <property type="match status" value="1"/>
</dbReference>
<comment type="similarity">
    <text evidence="1">Belongs to the glycosyltransferase 2 family.</text>
</comment>
<dbReference type="Pfam" id="PF26629">
    <property type="entry name" value="GT2_TM_C"/>
    <property type="match status" value="1"/>
</dbReference>
<protein>
    <submittedName>
        <fullName evidence="5">Glycosyltransferase family 2 protein</fullName>
    </submittedName>
</protein>
<feature type="transmembrane region" description="Helical" evidence="2">
    <location>
        <begin position="362"/>
        <end position="383"/>
    </location>
</feature>
<evidence type="ECO:0000259" key="4">
    <source>
        <dbReference type="Pfam" id="PF26629"/>
    </source>
</evidence>
<name>A0ABX9WG71_9ACTN</name>
<dbReference type="RefSeq" id="WP_123240995.1">
    <property type="nucleotide sequence ID" value="NZ_JAAHBY010000027.1"/>
</dbReference>
<dbReference type="InterPro" id="IPR058718">
    <property type="entry name" value="Agl6_TM_C"/>
</dbReference>
<proteinExistence type="inferred from homology"/>
<dbReference type="Gene3D" id="3.90.550.10">
    <property type="entry name" value="Spore Coat Polysaccharide Biosynthesis Protein SpsA, Chain A"/>
    <property type="match status" value="1"/>
</dbReference>
<feature type="transmembrane region" description="Helical" evidence="2">
    <location>
        <begin position="316"/>
        <end position="342"/>
    </location>
</feature>
<evidence type="ECO:0000256" key="1">
    <source>
        <dbReference type="ARBA" id="ARBA00006739"/>
    </source>
</evidence>
<gene>
    <name evidence="5" type="ORF">EFE23_12075</name>
</gene>
<sequence>MTNEPEIEVTVLLPCLDEAETLEVCVRKALRSLAECGVVGEVLVSDNGSTDGSQEIAERAGARVVPAPVRGYGGALLGGIERARGRYVIMADADDSYALSELRPFIEALRAGHDVVMGNRFRGGIARGAMPPLHRYLGNPVLSWLGRRLFGLARVGDFHCGMRGFNADRIRALGLCMPGMEFASELVVRAALAGYDIVEVPTTLSPDGRSRPPHLRTWRDGWRHLRFLLVFAPRTTLVRPGFVIALLGLLGVGALTPGPVDLGRVELDVNSLVYACLMVLVGAQLAIFGGLAEIYGRQERLVPRRSADRWIRFLRLETSVTVGLLLLAAGTAGTVGAVWHWGLDGFADLDPHTTLRVVLPSATAVALGVVVLCSGLVGSLLTLRPAQSGPVLVRQPGPERQPEPAGRP</sequence>
<dbReference type="InterPro" id="IPR050256">
    <property type="entry name" value="Glycosyltransferase_2"/>
</dbReference>
<organism evidence="5 6">
    <name type="scientific">Micromonospora solifontis</name>
    <dbReference type="NCBI Taxonomy" id="2487138"/>
    <lineage>
        <taxon>Bacteria</taxon>
        <taxon>Bacillati</taxon>
        <taxon>Actinomycetota</taxon>
        <taxon>Actinomycetes</taxon>
        <taxon>Micromonosporales</taxon>
        <taxon>Micromonosporaceae</taxon>
        <taxon>Micromonospora</taxon>
    </lineage>
</organism>
<dbReference type="PANTHER" id="PTHR48090:SF7">
    <property type="entry name" value="RFBJ PROTEIN"/>
    <property type="match status" value="1"/>
</dbReference>
<dbReference type="SUPFAM" id="SSF53448">
    <property type="entry name" value="Nucleotide-diphospho-sugar transferases"/>
    <property type="match status" value="1"/>
</dbReference>
<feature type="domain" description="Glycosyltransferase 2-like" evidence="3">
    <location>
        <begin position="10"/>
        <end position="168"/>
    </location>
</feature>
<dbReference type="InterPro" id="IPR001173">
    <property type="entry name" value="Glyco_trans_2-like"/>
</dbReference>
<evidence type="ECO:0000259" key="3">
    <source>
        <dbReference type="Pfam" id="PF00535"/>
    </source>
</evidence>
<dbReference type="EMBL" id="RJLN01000027">
    <property type="protein sequence ID" value="RNL98937.1"/>
    <property type="molecule type" value="Genomic_DNA"/>
</dbReference>
<keyword evidence="2" id="KW-1133">Transmembrane helix</keyword>
<evidence type="ECO:0000313" key="6">
    <source>
        <dbReference type="Proteomes" id="UP000280698"/>
    </source>
</evidence>
<keyword evidence="6" id="KW-1185">Reference proteome</keyword>
<keyword evidence="2" id="KW-0472">Membrane</keyword>
<accession>A0ABX9WG71</accession>
<feature type="transmembrane region" description="Helical" evidence="2">
    <location>
        <begin position="241"/>
        <end position="260"/>
    </location>
</feature>
<evidence type="ECO:0000313" key="5">
    <source>
        <dbReference type="EMBL" id="RNL98937.1"/>
    </source>
</evidence>
<feature type="transmembrane region" description="Helical" evidence="2">
    <location>
        <begin position="272"/>
        <end position="295"/>
    </location>
</feature>
<dbReference type="Pfam" id="PF00535">
    <property type="entry name" value="Glycos_transf_2"/>
    <property type="match status" value="1"/>
</dbReference>
<reference evidence="5 6" key="1">
    <citation type="submission" date="2018-11" db="EMBL/GenBank/DDBJ databases">
        <title>Micromonospora sp. PPF5-17, a new actinomycetes isolated from a hot spring soil.</title>
        <authorList>
            <person name="Thawai C."/>
        </authorList>
    </citation>
    <scope>NUCLEOTIDE SEQUENCE [LARGE SCALE GENOMIC DNA]</scope>
    <source>
        <strain evidence="5 6">PPF5-17</strain>
    </source>
</reference>
<dbReference type="CDD" id="cd04179">
    <property type="entry name" value="DPM_DPG-synthase_like"/>
    <property type="match status" value="1"/>
</dbReference>
<comment type="caution">
    <text evidence="5">The sequence shown here is derived from an EMBL/GenBank/DDBJ whole genome shotgun (WGS) entry which is preliminary data.</text>
</comment>
<dbReference type="Proteomes" id="UP000280698">
    <property type="component" value="Unassembled WGS sequence"/>
</dbReference>
<keyword evidence="2" id="KW-0812">Transmembrane</keyword>